<evidence type="ECO:0000256" key="2">
    <source>
        <dbReference type="ARBA" id="ARBA00023034"/>
    </source>
</evidence>
<accession>A0ABN0YWM7</accession>
<keyword evidence="7" id="KW-1185">Reference proteome</keyword>
<dbReference type="InterPro" id="IPR038261">
    <property type="entry name" value="GPP34-like_sf"/>
</dbReference>
<comment type="caution">
    <text evidence="6">The sequence shown here is derived from an EMBL/GenBank/DDBJ whole genome shotgun (WGS) entry which is preliminary data.</text>
</comment>
<organism evidence="6 7">
    <name type="scientific">Streptomyces luteireticuli</name>
    <dbReference type="NCBI Taxonomy" id="173858"/>
    <lineage>
        <taxon>Bacteria</taxon>
        <taxon>Bacillati</taxon>
        <taxon>Actinomycetota</taxon>
        <taxon>Actinomycetes</taxon>
        <taxon>Kitasatosporales</taxon>
        <taxon>Streptomycetaceae</taxon>
        <taxon>Streptomyces</taxon>
    </lineage>
</organism>
<dbReference type="EMBL" id="BAAABX010000048">
    <property type="protein sequence ID" value="GAA0415638.1"/>
    <property type="molecule type" value="Genomic_DNA"/>
</dbReference>
<dbReference type="Proteomes" id="UP001500879">
    <property type="component" value="Unassembled WGS sequence"/>
</dbReference>
<proteinExistence type="predicted"/>
<keyword evidence="4" id="KW-0472">Membrane</keyword>
<evidence type="ECO:0000313" key="6">
    <source>
        <dbReference type="EMBL" id="GAA0415638.1"/>
    </source>
</evidence>
<evidence type="ECO:0000256" key="5">
    <source>
        <dbReference type="SAM" id="MobiDB-lite"/>
    </source>
</evidence>
<dbReference type="Pfam" id="PF05719">
    <property type="entry name" value="GPP34"/>
    <property type="match status" value="1"/>
</dbReference>
<sequence length="204" mass="21778">MTVPGDEHLALAEELLLLALVPASGRVSSGLRVRYALAAAELMEQELTGAVRPEADGKRFTATAPSGTAQRPLTRGWLGRHARRSLITRYGDRLAERGAVRRQHRRLAGVLPATRYPLLRRDLAAEVRSRVEGAAQGGADAAADPRAARLGALLAAVGLDRRVFPGPAHRGLRRRLAERAAADRVARQAHRAVRAARAAAHGGG</sequence>
<name>A0ABN0YWM7_9ACTN</name>
<evidence type="ECO:0000313" key="7">
    <source>
        <dbReference type="Proteomes" id="UP001500879"/>
    </source>
</evidence>
<evidence type="ECO:0000256" key="4">
    <source>
        <dbReference type="ARBA" id="ARBA00023136"/>
    </source>
</evidence>
<dbReference type="Gene3D" id="1.10.3630.10">
    <property type="entry name" value="yeast vps74-n-term truncation variant domain like"/>
    <property type="match status" value="1"/>
</dbReference>
<feature type="region of interest" description="Disordered" evidence="5">
    <location>
        <begin position="54"/>
        <end position="75"/>
    </location>
</feature>
<keyword evidence="3" id="KW-0446">Lipid-binding</keyword>
<evidence type="ECO:0008006" key="8">
    <source>
        <dbReference type="Google" id="ProtNLM"/>
    </source>
</evidence>
<evidence type="ECO:0000256" key="1">
    <source>
        <dbReference type="ARBA" id="ARBA00004255"/>
    </source>
</evidence>
<keyword evidence="2" id="KW-0333">Golgi apparatus</keyword>
<gene>
    <name evidence="6" type="ORF">GCM10010357_41180</name>
</gene>
<dbReference type="RefSeq" id="WP_344026493.1">
    <property type="nucleotide sequence ID" value="NZ_BAAABX010000048.1"/>
</dbReference>
<protein>
    <recommendedName>
        <fullName evidence="8">GPP34 family phosphoprotein</fullName>
    </recommendedName>
</protein>
<reference evidence="6 7" key="1">
    <citation type="journal article" date="2019" name="Int. J. Syst. Evol. Microbiol.">
        <title>The Global Catalogue of Microorganisms (GCM) 10K type strain sequencing project: providing services to taxonomists for standard genome sequencing and annotation.</title>
        <authorList>
            <consortium name="The Broad Institute Genomics Platform"/>
            <consortium name="The Broad Institute Genome Sequencing Center for Infectious Disease"/>
            <person name="Wu L."/>
            <person name="Ma J."/>
        </authorList>
    </citation>
    <scope>NUCLEOTIDE SEQUENCE [LARGE SCALE GENOMIC DNA]</scope>
    <source>
        <strain evidence="6 7">JCM 4788</strain>
    </source>
</reference>
<comment type="subcellular location">
    <subcellularLocation>
        <location evidence="1">Golgi apparatus membrane</location>
        <topology evidence="1">Peripheral membrane protein</topology>
        <orientation evidence="1">Cytoplasmic side</orientation>
    </subcellularLocation>
</comment>
<dbReference type="InterPro" id="IPR008628">
    <property type="entry name" value="GPP34-like"/>
</dbReference>
<evidence type="ECO:0000256" key="3">
    <source>
        <dbReference type="ARBA" id="ARBA00023121"/>
    </source>
</evidence>